<dbReference type="PANTHER" id="PTHR10285">
    <property type="entry name" value="URIDINE KINASE"/>
    <property type="match status" value="1"/>
</dbReference>
<dbReference type="Gene3D" id="3.40.50.300">
    <property type="entry name" value="P-loop containing nucleotide triphosphate hydrolases"/>
    <property type="match status" value="3"/>
</dbReference>
<keyword evidence="3" id="KW-1185">Reference proteome</keyword>
<feature type="domain" description="Phosphoribulokinase/uridine kinase" evidence="1">
    <location>
        <begin position="51"/>
        <end position="191"/>
    </location>
</feature>
<organism evidence="2 3">
    <name type="scientific">Nannochloropsis gaditana</name>
    <dbReference type="NCBI Taxonomy" id="72520"/>
    <lineage>
        <taxon>Eukaryota</taxon>
        <taxon>Sar</taxon>
        <taxon>Stramenopiles</taxon>
        <taxon>Ochrophyta</taxon>
        <taxon>Eustigmatophyceae</taxon>
        <taxon>Eustigmatales</taxon>
        <taxon>Monodopsidaceae</taxon>
        <taxon>Nannochloropsis</taxon>
    </lineage>
</organism>
<gene>
    <name evidence="2" type="ORF">Naga_100014g22</name>
</gene>
<protein>
    <submittedName>
        <fullName evidence="2">Phosphoribulokinase uridine kinase family protein</fullName>
    </submittedName>
</protein>
<comment type="caution">
    <text evidence="2">The sequence shown here is derived from an EMBL/GenBank/DDBJ whole genome shotgun (WGS) entry which is preliminary data.</text>
</comment>
<name>W7TGJ9_9STRA</name>
<dbReference type="SUPFAM" id="SSF52540">
    <property type="entry name" value="P-loop containing nucleoside triphosphate hydrolases"/>
    <property type="match status" value="1"/>
</dbReference>
<dbReference type="GO" id="GO:0016301">
    <property type="term" value="F:kinase activity"/>
    <property type="evidence" value="ECO:0007669"/>
    <property type="project" value="UniProtKB-KW"/>
</dbReference>
<evidence type="ECO:0000313" key="3">
    <source>
        <dbReference type="Proteomes" id="UP000019335"/>
    </source>
</evidence>
<reference evidence="2 3" key="1">
    <citation type="journal article" date="2014" name="Mol. Plant">
        <title>Chromosome Scale Genome Assembly and Transcriptome Profiling of Nannochloropsis gaditana in Nitrogen Depletion.</title>
        <authorList>
            <person name="Corteggiani Carpinelli E."/>
            <person name="Telatin A."/>
            <person name="Vitulo N."/>
            <person name="Forcato C."/>
            <person name="D'Angelo M."/>
            <person name="Schiavon R."/>
            <person name="Vezzi A."/>
            <person name="Giacometti G.M."/>
            <person name="Morosinotto T."/>
            <person name="Valle G."/>
        </authorList>
    </citation>
    <scope>NUCLEOTIDE SEQUENCE [LARGE SCALE GENOMIC DNA]</scope>
    <source>
        <strain evidence="2 3">B-31</strain>
    </source>
</reference>
<dbReference type="Pfam" id="PF00485">
    <property type="entry name" value="PRK"/>
    <property type="match status" value="1"/>
</dbReference>
<proteinExistence type="predicted"/>
<keyword evidence="2" id="KW-0808">Transferase</keyword>
<keyword evidence="2" id="KW-0418">Kinase</keyword>
<dbReference type="OrthoDB" id="38169at2759"/>
<dbReference type="Proteomes" id="UP000019335">
    <property type="component" value="Chromosome 9"/>
</dbReference>
<dbReference type="InterPro" id="IPR027417">
    <property type="entry name" value="P-loop_NTPase"/>
</dbReference>
<dbReference type="InterPro" id="IPR006083">
    <property type="entry name" value="PRK/URK"/>
</dbReference>
<evidence type="ECO:0000313" key="2">
    <source>
        <dbReference type="EMBL" id="EWM26135.1"/>
    </source>
</evidence>
<evidence type="ECO:0000259" key="1">
    <source>
        <dbReference type="Pfam" id="PF00485"/>
    </source>
</evidence>
<dbReference type="GO" id="GO:0005524">
    <property type="term" value="F:ATP binding"/>
    <property type="evidence" value="ECO:0007669"/>
    <property type="project" value="InterPro"/>
</dbReference>
<dbReference type="EMBL" id="AZIL01000703">
    <property type="protein sequence ID" value="EWM26135.1"/>
    <property type="molecule type" value="Genomic_DNA"/>
</dbReference>
<sequence length="247" mass="27550">MFCVLLGDQVSTMEKIYTDLIDEVDEALRIRKLPPSSTGNASEATSQLYWIGVCGAPASGKSTLTQEVARRLNDKGISTVVIPMDGYHFYKHELDSMPDAHEMHARRGAPWTFNAVKFVQDLTNARRTSMGSFPSFDHHYGDPLEDQIQLTPAQEVVIVEGNYLSLSSSPWCELKGLFDARWVLTCPTEVARERVIVRHLSTGDTLDEATRRADENDVPNGIMVEKEMSSTGWATRVIQSITDKLDA</sequence>
<dbReference type="AlphaFoldDB" id="W7TGJ9"/>
<accession>W7TGJ9</accession>